<dbReference type="HOGENOM" id="CLU_160698_3_0_5"/>
<keyword evidence="1 2" id="KW-0812">Transmembrane</keyword>
<evidence type="ECO:0000313" key="2">
    <source>
        <dbReference type="EMBL" id="ADZ70511.1"/>
    </source>
</evidence>
<dbReference type="Pfam" id="PF07330">
    <property type="entry name" value="DUF1467"/>
    <property type="match status" value="1"/>
</dbReference>
<dbReference type="InterPro" id="IPR009935">
    <property type="entry name" value="DUF1467"/>
</dbReference>
<proteinExistence type="predicted"/>
<keyword evidence="1" id="KW-0472">Membrane</keyword>
<sequence length="89" mass="9736">MFGMSIPFALAVYFMIWWIVLFAILPFGVRTQEEDGAVTPGSVPSAPSRPLLLRKALWTTVVASAVFASFVWLRASGITLDDIPLPGPR</sequence>
<dbReference type="eggNOG" id="COG5454">
    <property type="taxonomic scope" value="Bacteria"/>
</dbReference>
<dbReference type="Proteomes" id="UP000008130">
    <property type="component" value="Chromosome"/>
</dbReference>
<keyword evidence="1" id="KW-1133">Transmembrane helix</keyword>
<dbReference type="AlphaFoldDB" id="F2IY08"/>
<evidence type="ECO:0000313" key="3">
    <source>
        <dbReference type="Proteomes" id="UP000008130"/>
    </source>
</evidence>
<accession>F2IY08</accession>
<evidence type="ECO:0000256" key="1">
    <source>
        <dbReference type="SAM" id="Phobius"/>
    </source>
</evidence>
<dbReference type="STRING" id="991905.SL003B_2086"/>
<organism evidence="2 3">
    <name type="scientific">Polymorphum gilvum (strain LMG 25793 / CGMCC 1.9160 / SL003B-26A1)</name>
    <dbReference type="NCBI Taxonomy" id="991905"/>
    <lineage>
        <taxon>Bacteria</taxon>
        <taxon>Pseudomonadati</taxon>
        <taxon>Pseudomonadota</taxon>
        <taxon>Alphaproteobacteria</taxon>
        <taxon>Rhodobacterales</taxon>
        <taxon>Paracoccaceae</taxon>
        <taxon>Polymorphum</taxon>
    </lineage>
</organism>
<feature type="transmembrane region" description="Helical" evidence="1">
    <location>
        <begin position="6"/>
        <end position="25"/>
    </location>
</feature>
<name>F2IY08_POLGS</name>
<reference evidence="2 3" key="1">
    <citation type="journal article" date="2011" name="J. Bacteriol.">
        <title>Complete genome sequence of Polymorphum gilvum SL003B-26A1T, a crude oil-degrading bacterium from oil-polluted saline soil.</title>
        <authorList>
            <person name="Li S.G."/>
            <person name="Tang Y.Q."/>
            <person name="Nie Y."/>
            <person name="Cai M."/>
            <person name="Wu X.L."/>
        </authorList>
    </citation>
    <scope>NUCLEOTIDE SEQUENCE [LARGE SCALE GENOMIC DNA]</scope>
    <source>
        <strain evidence="3">LMG 25793 / CGMCC 1.9160 / SL003B-26A1</strain>
    </source>
</reference>
<keyword evidence="3" id="KW-1185">Reference proteome</keyword>
<dbReference type="PATRIC" id="fig|991905.3.peg.2139"/>
<protein>
    <submittedName>
        <fullName evidence="2">Conserved hypothetical transmembrane protein</fullName>
    </submittedName>
</protein>
<gene>
    <name evidence="2" type="ordered locus">SL003B_2086</name>
</gene>
<feature type="transmembrane region" description="Helical" evidence="1">
    <location>
        <begin position="56"/>
        <end position="75"/>
    </location>
</feature>
<dbReference type="EMBL" id="CP002568">
    <property type="protein sequence ID" value="ADZ70511.1"/>
    <property type="molecule type" value="Genomic_DNA"/>
</dbReference>
<dbReference type="KEGG" id="pgv:SL003B_2086"/>